<name>A0A8S5M8S8_9CAUD</name>
<sequence length="53" mass="6208">MRFYSLTKHNAEQFVKDGKINVRIAKANKKNDYVILHGDMKPSKNFKIIETLN</sequence>
<keyword evidence="1" id="KW-0418">Kinase</keyword>
<evidence type="ECO:0000313" key="1">
    <source>
        <dbReference type="EMBL" id="DAD78568.1"/>
    </source>
</evidence>
<dbReference type="GO" id="GO:0016301">
    <property type="term" value="F:kinase activity"/>
    <property type="evidence" value="ECO:0007669"/>
    <property type="project" value="UniProtKB-KW"/>
</dbReference>
<keyword evidence="1" id="KW-0808">Transferase</keyword>
<reference evidence="1" key="1">
    <citation type="journal article" date="2021" name="Proc. Natl. Acad. Sci. U.S.A.">
        <title>A Catalog of Tens of Thousands of Viruses from Human Metagenomes Reveals Hidden Associations with Chronic Diseases.</title>
        <authorList>
            <person name="Tisza M.J."/>
            <person name="Buck C.B."/>
        </authorList>
    </citation>
    <scope>NUCLEOTIDE SEQUENCE</scope>
    <source>
        <strain evidence="1">CtCiv1</strain>
    </source>
</reference>
<protein>
    <submittedName>
        <fullName evidence="1">Atypical protein serine kinase</fullName>
    </submittedName>
</protein>
<accession>A0A8S5M8S8</accession>
<proteinExistence type="predicted"/>
<dbReference type="EMBL" id="BK014846">
    <property type="protein sequence ID" value="DAD78568.1"/>
    <property type="molecule type" value="Genomic_DNA"/>
</dbReference>
<organism evidence="1">
    <name type="scientific">Caudovirales sp. ctCiv1</name>
    <dbReference type="NCBI Taxonomy" id="2826769"/>
    <lineage>
        <taxon>Viruses</taxon>
        <taxon>Duplodnaviria</taxon>
        <taxon>Heunggongvirae</taxon>
        <taxon>Uroviricota</taxon>
        <taxon>Caudoviricetes</taxon>
    </lineage>
</organism>